<name>A0A182VE94_ANOME</name>
<dbReference type="Proteomes" id="UP000075903">
    <property type="component" value="Unassembled WGS sequence"/>
</dbReference>
<protein>
    <submittedName>
        <fullName evidence="1">Uncharacterized protein</fullName>
    </submittedName>
</protein>
<reference evidence="1" key="1">
    <citation type="submission" date="2020-05" db="UniProtKB">
        <authorList>
            <consortium name="EnsemblMetazoa"/>
        </authorList>
    </citation>
    <scope>IDENTIFICATION</scope>
    <source>
        <strain evidence="1">MAF</strain>
    </source>
</reference>
<dbReference type="AlphaFoldDB" id="A0A182VE94"/>
<dbReference type="EnsemblMetazoa" id="AMEM013498-RA">
    <property type="protein sequence ID" value="AMEM013498-PA"/>
    <property type="gene ID" value="AMEM013498"/>
</dbReference>
<evidence type="ECO:0000313" key="1">
    <source>
        <dbReference type="EnsemblMetazoa" id="AMEM013498-PA"/>
    </source>
</evidence>
<sequence>MKPNIESMLAILTAARLMKMLLLISSNGFDFERALRMSSAPRLLNTDLLASIWASTSGSQYRCSSSISSLRGPTRIHASSCSRVMPGEPASACTFTSQLHTSGNLPKPLRPFCEDVSIRSTRPWPVLPRPVPALYPICFIIRKDFSENCENGAAPPAAAVVAAAPCGPSMAAGAIDIPGRFCG</sequence>
<accession>A0A182VE94</accession>
<proteinExistence type="predicted"/>
<organism evidence="1 2">
    <name type="scientific">Anopheles merus</name>
    <name type="common">Mosquito</name>
    <dbReference type="NCBI Taxonomy" id="30066"/>
    <lineage>
        <taxon>Eukaryota</taxon>
        <taxon>Metazoa</taxon>
        <taxon>Ecdysozoa</taxon>
        <taxon>Arthropoda</taxon>
        <taxon>Hexapoda</taxon>
        <taxon>Insecta</taxon>
        <taxon>Pterygota</taxon>
        <taxon>Neoptera</taxon>
        <taxon>Endopterygota</taxon>
        <taxon>Diptera</taxon>
        <taxon>Nematocera</taxon>
        <taxon>Culicoidea</taxon>
        <taxon>Culicidae</taxon>
        <taxon>Anophelinae</taxon>
        <taxon>Anopheles</taxon>
    </lineage>
</organism>
<keyword evidence="2" id="KW-1185">Reference proteome</keyword>
<dbReference type="VEuPathDB" id="VectorBase:AMEM013498"/>
<evidence type="ECO:0000313" key="2">
    <source>
        <dbReference type="Proteomes" id="UP000075903"/>
    </source>
</evidence>